<protein>
    <recommendedName>
        <fullName evidence="5">TonB-dependent receptor plug domain-containing protein</fullName>
    </recommendedName>
</protein>
<evidence type="ECO:0000313" key="3">
    <source>
        <dbReference type="EMBL" id="ANE52545.1"/>
    </source>
</evidence>
<dbReference type="RefSeq" id="WP_066407218.1">
    <property type="nucleotide sequence ID" value="NZ_CP011390.1"/>
</dbReference>
<dbReference type="AlphaFoldDB" id="A0A172TZM7"/>
<evidence type="ECO:0000256" key="2">
    <source>
        <dbReference type="SAM" id="SignalP"/>
    </source>
</evidence>
<dbReference type="EMBL" id="CP011390">
    <property type="protein sequence ID" value="ANE52545.1"/>
    <property type="molecule type" value="Genomic_DNA"/>
</dbReference>
<feature type="signal peptide" evidence="2">
    <location>
        <begin position="1"/>
        <end position="19"/>
    </location>
</feature>
<feature type="chain" id="PRO_5008001463" description="TonB-dependent receptor plug domain-containing protein" evidence="2">
    <location>
        <begin position="20"/>
        <end position="174"/>
    </location>
</feature>
<dbReference type="STRING" id="1492898.SY85_20755"/>
<organism evidence="3 4">
    <name type="scientific">Flavisolibacter tropicus</name>
    <dbReference type="NCBI Taxonomy" id="1492898"/>
    <lineage>
        <taxon>Bacteria</taxon>
        <taxon>Pseudomonadati</taxon>
        <taxon>Bacteroidota</taxon>
        <taxon>Chitinophagia</taxon>
        <taxon>Chitinophagales</taxon>
        <taxon>Chitinophagaceae</taxon>
        <taxon>Flavisolibacter</taxon>
    </lineage>
</organism>
<reference evidence="3 4" key="2">
    <citation type="journal article" date="2016" name="Int. J. Syst. Evol. Microbiol.">
        <title>Flavisolibacter tropicus sp. nov., isolated from tropical soil.</title>
        <authorList>
            <person name="Lee J.J."/>
            <person name="Kang M.S."/>
            <person name="Kim G.S."/>
            <person name="Lee C.S."/>
            <person name="Lim S."/>
            <person name="Lee J."/>
            <person name="Roh S.H."/>
            <person name="Kang H."/>
            <person name="Ha J.M."/>
            <person name="Bae S."/>
            <person name="Jung H.Y."/>
            <person name="Kim M.K."/>
        </authorList>
    </citation>
    <scope>NUCLEOTIDE SEQUENCE [LARGE SCALE GENOMIC DNA]</scope>
    <source>
        <strain evidence="3 4">LCS9</strain>
    </source>
</reference>
<name>A0A172TZM7_9BACT</name>
<feature type="region of interest" description="Disordered" evidence="1">
    <location>
        <begin position="151"/>
        <end position="174"/>
    </location>
</feature>
<keyword evidence="4" id="KW-1185">Reference proteome</keyword>
<evidence type="ECO:0000313" key="4">
    <source>
        <dbReference type="Proteomes" id="UP000077177"/>
    </source>
</evidence>
<dbReference type="KEGG" id="fla:SY85_20755"/>
<evidence type="ECO:0008006" key="5">
    <source>
        <dbReference type="Google" id="ProtNLM"/>
    </source>
</evidence>
<gene>
    <name evidence="3" type="ORF">SY85_20755</name>
</gene>
<dbReference type="Proteomes" id="UP000077177">
    <property type="component" value="Chromosome"/>
</dbReference>
<reference evidence="4" key="1">
    <citation type="submission" date="2015-01" db="EMBL/GenBank/DDBJ databases">
        <title>Flavisolibacter sp./LCS9/ whole genome sequencing.</title>
        <authorList>
            <person name="Kim M.K."/>
            <person name="Srinivasan S."/>
            <person name="Lee J.-J."/>
        </authorList>
    </citation>
    <scope>NUCLEOTIDE SEQUENCE [LARGE SCALE GENOMIC DNA]</scope>
    <source>
        <strain evidence="4">LCS9</strain>
    </source>
</reference>
<keyword evidence="2" id="KW-0732">Signal</keyword>
<dbReference type="OrthoDB" id="1494426at2"/>
<evidence type="ECO:0000256" key="1">
    <source>
        <dbReference type="SAM" id="MobiDB-lite"/>
    </source>
</evidence>
<sequence length="174" mass="19983">MRIGVLTLLFVLLYTQVVAQSDKEATQTDSILIINGDRLIPFMDSLKQAIYTDTIKFNRSNLVHTTNNTRNKEPYSSLYIVNGQYQYKLDIIESYQVAEFVNAVLNSSKVKSITVIEKAKVDKNYFPHIQQNAIFITFYHQAKFNPKIAGLKRSRKNGGDNFNQRKKGEPMVLQ</sequence>
<proteinExistence type="predicted"/>
<accession>A0A172TZM7</accession>